<dbReference type="Pfam" id="PF04075">
    <property type="entry name" value="F420H2_quin_red"/>
    <property type="match status" value="1"/>
</dbReference>
<organism evidence="1 2">
    <name type="scientific">Mycobacterium asiaticum</name>
    <dbReference type="NCBI Taxonomy" id="1790"/>
    <lineage>
        <taxon>Bacteria</taxon>
        <taxon>Bacillati</taxon>
        <taxon>Actinomycetota</taxon>
        <taxon>Actinomycetes</taxon>
        <taxon>Mycobacteriales</taxon>
        <taxon>Mycobacteriaceae</taxon>
        <taxon>Mycobacterium</taxon>
    </lineage>
</organism>
<dbReference type="AlphaFoldDB" id="A0A1A3NZU6"/>
<dbReference type="Proteomes" id="UP000093928">
    <property type="component" value="Unassembled WGS sequence"/>
</dbReference>
<dbReference type="EMBL" id="LZLS01000097">
    <property type="protein sequence ID" value="OBK27461.1"/>
    <property type="molecule type" value="Genomic_DNA"/>
</dbReference>
<evidence type="ECO:0000313" key="1">
    <source>
        <dbReference type="EMBL" id="OBK27461.1"/>
    </source>
</evidence>
<gene>
    <name evidence="1" type="ORF">A5634_23195</name>
</gene>
<comment type="caution">
    <text evidence="1">The sequence shown here is derived from an EMBL/GenBank/DDBJ whole genome shotgun (WGS) entry which is preliminary data.</text>
</comment>
<proteinExistence type="predicted"/>
<sequence>MLLENSSFRTLLKTYNAVTRSSSGKPLSTVGLLTHVGRHSGRSYQTSVGVNAYGDGFLVPLTYGPTTDWCRNLVAAGGGALTWKGQTYQLERPEIVSGAEPLRSWPMRTRIMLQLAGIDEFVWLHKSQSQFQMKP</sequence>
<dbReference type="InterPro" id="IPR004378">
    <property type="entry name" value="F420H2_quin_Rdtase"/>
</dbReference>
<dbReference type="InterPro" id="IPR012349">
    <property type="entry name" value="Split_barrel_FMN-bd"/>
</dbReference>
<reference evidence="1 2" key="1">
    <citation type="submission" date="2016-06" db="EMBL/GenBank/DDBJ databases">
        <authorList>
            <person name="Kjaerup R.B."/>
            <person name="Dalgaard T.S."/>
            <person name="Juul-Madsen H.R."/>
        </authorList>
    </citation>
    <scope>NUCLEOTIDE SEQUENCE [LARGE SCALE GENOMIC DNA]</scope>
    <source>
        <strain evidence="1 2">1165133.8</strain>
    </source>
</reference>
<evidence type="ECO:0000313" key="2">
    <source>
        <dbReference type="Proteomes" id="UP000093928"/>
    </source>
</evidence>
<protein>
    <recommendedName>
        <fullName evidence="3">Nitroreductase</fullName>
    </recommendedName>
</protein>
<dbReference type="NCBIfam" id="TIGR00026">
    <property type="entry name" value="hi_GC_TIGR00026"/>
    <property type="match status" value="1"/>
</dbReference>
<evidence type="ECO:0008006" key="3">
    <source>
        <dbReference type="Google" id="ProtNLM"/>
    </source>
</evidence>
<dbReference type="GO" id="GO:0016491">
    <property type="term" value="F:oxidoreductase activity"/>
    <property type="evidence" value="ECO:0007669"/>
    <property type="project" value="InterPro"/>
</dbReference>
<dbReference type="Gene3D" id="2.30.110.10">
    <property type="entry name" value="Electron Transport, Fmn-binding Protein, Chain A"/>
    <property type="match status" value="1"/>
</dbReference>
<name>A0A1A3NZU6_MYCAS</name>
<accession>A0A1A3NZU6</accession>